<dbReference type="AlphaFoldDB" id="A0A2Z6ZY76"/>
<reference evidence="1 2" key="1">
    <citation type="journal article" date="2015" name="Proc. Natl. Acad. Sci. U.S.A.">
        <title>The resurrection genome of Boea hygrometrica: A blueprint for survival of dehydration.</title>
        <authorList>
            <person name="Xiao L."/>
            <person name="Yang G."/>
            <person name="Zhang L."/>
            <person name="Yang X."/>
            <person name="Zhao S."/>
            <person name="Ji Z."/>
            <person name="Zhou Q."/>
            <person name="Hu M."/>
            <person name="Wang Y."/>
            <person name="Chen M."/>
            <person name="Xu Y."/>
            <person name="Jin H."/>
            <person name="Xiao X."/>
            <person name="Hu G."/>
            <person name="Bao F."/>
            <person name="Hu Y."/>
            <person name="Wan P."/>
            <person name="Li L."/>
            <person name="Deng X."/>
            <person name="Kuang T."/>
            <person name="Xiang C."/>
            <person name="Zhu J.K."/>
            <person name="Oliver M.J."/>
            <person name="He Y."/>
        </authorList>
    </citation>
    <scope>NUCLEOTIDE SEQUENCE [LARGE SCALE GENOMIC DNA]</scope>
    <source>
        <strain evidence="2">cv. XS01</strain>
    </source>
</reference>
<gene>
    <name evidence="1" type="ORF">F511_47212</name>
</gene>
<sequence>MRHAYISSADSNSTSSELQHNLLCHDRCTMAHESVVLVAAARGARPRAIFLVAPPPAGSRSGEASAMS</sequence>
<dbReference type="Proteomes" id="UP000250235">
    <property type="component" value="Unassembled WGS sequence"/>
</dbReference>
<name>A0A2Z6ZY76_9LAMI</name>
<accession>A0A2Z6ZY76</accession>
<evidence type="ECO:0000313" key="1">
    <source>
        <dbReference type="EMBL" id="KZT75763.1"/>
    </source>
</evidence>
<proteinExistence type="predicted"/>
<evidence type="ECO:0000313" key="2">
    <source>
        <dbReference type="Proteomes" id="UP000250235"/>
    </source>
</evidence>
<keyword evidence="2" id="KW-1185">Reference proteome</keyword>
<dbReference type="EMBL" id="KV196380">
    <property type="protein sequence ID" value="KZT75763.1"/>
    <property type="molecule type" value="Genomic_DNA"/>
</dbReference>
<organism evidence="1 2">
    <name type="scientific">Dorcoceras hygrometricum</name>
    <dbReference type="NCBI Taxonomy" id="472368"/>
    <lineage>
        <taxon>Eukaryota</taxon>
        <taxon>Viridiplantae</taxon>
        <taxon>Streptophyta</taxon>
        <taxon>Embryophyta</taxon>
        <taxon>Tracheophyta</taxon>
        <taxon>Spermatophyta</taxon>
        <taxon>Magnoliopsida</taxon>
        <taxon>eudicotyledons</taxon>
        <taxon>Gunneridae</taxon>
        <taxon>Pentapetalae</taxon>
        <taxon>asterids</taxon>
        <taxon>lamiids</taxon>
        <taxon>Lamiales</taxon>
        <taxon>Gesneriaceae</taxon>
        <taxon>Didymocarpoideae</taxon>
        <taxon>Trichosporeae</taxon>
        <taxon>Loxocarpinae</taxon>
        <taxon>Dorcoceras</taxon>
    </lineage>
</organism>
<protein>
    <submittedName>
        <fullName evidence="1">Uncharacterized protein</fullName>
    </submittedName>
</protein>